<evidence type="ECO:0000313" key="4">
    <source>
        <dbReference type="EMBL" id="MDO7836450.1"/>
    </source>
</evidence>
<dbReference type="Gene3D" id="1.10.357.10">
    <property type="entry name" value="Tetracycline Repressor, domain 2"/>
    <property type="match status" value="1"/>
</dbReference>
<reference evidence="4" key="1">
    <citation type="submission" date="2023-07" db="EMBL/GenBank/DDBJ databases">
        <title>Bacterial whole genome sequence for Sphingobium sp. HBC34.</title>
        <authorList>
            <person name="Le V."/>
            <person name="Ko S.-R."/>
            <person name="Ahn C.-Y."/>
            <person name="Oh H.-M."/>
        </authorList>
    </citation>
    <scope>NUCLEOTIDE SEQUENCE</scope>
    <source>
        <strain evidence="4">HBC34</strain>
    </source>
</reference>
<name>A0ABT8ZPK6_9SPHN</name>
<dbReference type="SUPFAM" id="SSF48498">
    <property type="entry name" value="Tetracyclin repressor-like, C-terminal domain"/>
    <property type="match status" value="1"/>
</dbReference>
<protein>
    <recommendedName>
        <fullName evidence="3">Tetracyclin repressor-like C-terminal domain-containing protein</fullName>
    </recommendedName>
</protein>
<organism evidence="4 5">
    <name type="scientific">Sphingobium cyanobacteriorum</name>
    <dbReference type="NCBI Taxonomy" id="3063954"/>
    <lineage>
        <taxon>Bacteria</taxon>
        <taxon>Pseudomonadati</taxon>
        <taxon>Pseudomonadota</taxon>
        <taxon>Alphaproteobacteria</taxon>
        <taxon>Sphingomonadales</taxon>
        <taxon>Sphingomonadaceae</taxon>
        <taxon>Sphingobium</taxon>
    </lineage>
</organism>
<sequence length="118" mass="13020">MGAAQGGRQTSLTQLLMDDPDYFGPAIATEFSRPVGEVQRRILEESRRAGVFRPIDPIIFYVQVVGACDQLFTGRYQLEHVFNAKKWTKNASAVLSSTSSKLCSTASSSSRCRPGTWD</sequence>
<feature type="domain" description="Tetracyclin repressor-like C-terminal" evidence="3">
    <location>
        <begin position="12"/>
        <end position="88"/>
    </location>
</feature>
<comment type="caution">
    <text evidence="4">The sequence shown here is derived from an EMBL/GenBank/DDBJ whole genome shotgun (WGS) entry which is preliminary data.</text>
</comment>
<keyword evidence="1" id="KW-0805">Transcription regulation</keyword>
<evidence type="ECO:0000256" key="2">
    <source>
        <dbReference type="ARBA" id="ARBA00023163"/>
    </source>
</evidence>
<dbReference type="InterPro" id="IPR011075">
    <property type="entry name" value="TetR_C"/>
</dbReference>
<evidence type="ECO:0000256" key="1">
    <source>
        <dbReference type="ARBA" id="ARBA00023015"/>
    </source>
</evidence>
<dbReference type="InterPro" id="IPR036271">
    <property type="entry name" value="Tet_transcr_reg_TetR-rel_C_sf"/>
</dbReference>
<dbReference type="EMBL" id="JAUQOM010000008">
    <property type="protein sequence ID" value="MDO7836450.1"/>
    <property type="molecule type" value="Genomic_DNA"/>
</dbReference>
<evidence type="ECO:0000313" key="5">
    <source>
        <dbReference type="Proteomes" id="UP001176471"/>
    </source>
</evidence>
<dbReference type="Proteomes" id="UP001176471">
    <property type="component" value="Unassembled WGS sequence"/>
</dbReference>
<dbReference type="RefSeq" id="WP_304536908.1">
    <property type="nucleotide sequence ID" value="NZ_JAUQOM010000008.1"/>
</dbReference>
<keyword evidence="5" id="KW-1185">Reference proteome</keyword>
<keyword evidence="2" id="KW-0804">Transcription</keyword>
<dbReference type="Pfam" id="PF14514">
    <property type="entry name" value="TetR_C_9"/>
    <property type="match status" value="1"/>
</dbReference>
<accession>A0ABT8ZPK6</accession>
<proteinExistence type="predicted"/>
<gene>
    <name evidence="4" type="ORF">Q4610_15485</name>
</gene>
<evidence type="ECO:0000259" key="3">
    <source>
        <dbReference type="Pfam" id="PF14514"/>
    </source>
</evidence>